<dbReference type="RefSeq" id="WP_020464937.1">
    <property type="nucleotide sequence ID" value="NC_021658.1"/>
</dbReference>
<dbReference type="InterPro" id="IPR021799">
    <property type="entry name" value="PIN-like_prokaryotic"/>
</dbReference>
<organism evidence="1 2">
    <name type="scientific">Sorangium cellulosum So0157-2</name>
    <dbReference type="NCBI Taxonomy" id="1254432"/>
    <lineage>
        <taxon>Bacteria</taxon>
        <taxon>Pseudomonadati</taxon>
        <taxon>Myxococcota</taxon>
        <taxon>Polyangia</taxon>
        <taxon>Polyangiales</taxon>
        <taxon>Polyangiaceae</taxon>
        <taxon>Sorangium</taxon>
    </lineage>
</organism>
<dbReference type="PANTHER" id="PTHR39550:SF1">
    <property type="entry name" value="SLL0658 PROTEIN"/>
    <property type="match status" value="1"/>
</dbReference>
<dbReference type="AlphaFoldDB" id="S4XL74"/>
<accession>S4XL74</accession>
<dbReference type="Pfam" id="PF11848">
    <property type="entry name" value="DUF3368"/>
    <property type="match status" value="1"/>
</dbReference>
<dbReference type="KEGG" id="scu:SCE1572_01130"/>
<dbReference type="EMBL" id="CP003969">
    <property type="protein sequence ID" value="AGP33226.1"/>
    <property type="molecule type" value="Genomic_DNA"/>
</dbReference>
<reference evidence="1 2" key="1">
    <citation type="journal article" date="2013" name="Sci. Rep.">
        <title>Extraordinary expansion of a Sorangium cellulosum genome from an alkaline milieu.</title>
        <authorList>
            <person name="Han K."/>
            <person name="Li Z.F."/>
            <person name="Peng R."/>
            <person name="Zhu L.P."/>
            <person name="Zhou T."/>
            <person name="Wang L.G."/>
            <person name="Li S.G."/>
            <person name="Zhang X.B."/>
            <person name="Hu W."/>
            <person name="Wu Z.H."/>
            <person name="Qin N."/>
            <person name="Li Y.Z."/>
        </authorList>
    </citation>
    <scope>NUCLEOTIDE SEQUENCE [LARGE SCALE GENOMIC DNA]</scope>
    <source>
        <strain evidence="1 2">So0157-2</strain>
    </source>
</reference>
<dbReference type="eggNOG" id="COG2405">
    <property type="taxonomic scope" value="Bacteria"/>
</dbReference>
<gene>
    <name evidence="1" type="ORF">SCE1572_01130</name>
</gene>
<name>S4XL74_SORCE</name>
<dbReference type="STRING" id="1254432.SCE1572_01130"/>
<protein>
    <recommendedName>
        <fullName evidence="3">DUF3368 domain-containing protein</fullName>
    </recommendedName>
</protein>
<dbReference type="HOGENOM" id="CLU_115769_0_0_7"/>
<evidence type="ECO:0008006" key="3">
    <source>
        <dbReference type="Google" id="ProtNLM"/>
    </source>
</evidence>
<dbReference type="PATRIC" id="fig|1254432.3.peg.238"/>
<sequence length="166" mass="18160">MAEAISNTSPLLYLHRIGAIDWLAEMFKDVWVPSAVDLELKEGRRKGYEVPTLSTYGWVKIVDPKSMPSEWLALDLGAGELAAMALALENPSRVILLDDALARRTAQAAGLVVWGTLKILLEAKSRGITQNVGPWVDKLADAGMWLSGEIRQRILSLAGERGELPP</sequence>
<evidence type="ECO:0000313" key="1">
    <source>
        <dbReference type="EMBL" id="AGP33226.1"/>
    </source>
</evidence>
<evidence type="ECO:0000313" key="2">
    <source>
        <dbReference type="Proteomes" id="UP000014803"/>
    </source>
</evidence>
<dbReference type="PANTHER" id="PTHR39550">
    <property type="entry name" value="SLL0658 PROTEIN"/>
    <property type="match status" value="1"/>
</dbReference>
<dbReference type="OrthoDB" id="9796404at2"/>
<proteinExistence type="predicted"/>
<dbReference type="Proteomes" id="UP000014803">
    <property type="component" value="Chromosome"/>
</dbReference>